<proteinExistence type="predicted"/>
<name>A0A2P2QVF6_RHIMU</name>
<reference evidence="1" key="1">
    <citation type="submission" date="2018-02" db="EMBL/GenBank/DDBJ databases">
        <title>Rhizophora mucronata_Transcriptome.</title>
        <authorList>
            <person name="Meera S.P."/>
            <person name="Sreeshan A."/>
            <person name="Augustine A."/>
        </authorList>
    </citation>
    <scope>NUCLEOTIDE SEQUENCE</scope>
    <source>
        <tissue evidence="1">Leaf</tissue>
    </source>
</reference>
<accession>A0A2P2QVF6</accession>
<dbReference type="EMBL" id="GGEC01090518">
    <property type="protein sequence ID" value="MBX71002.1"/>
    <property type="molecule type" value="Transcribed_RNA"/>
</dbReference>
<protein>
    <submittedName>
        <fullName evidence="1">Uncharacterized protein</fullName>
    </submittedName>
</protein>
<sequence>MVLITKGCSIVRMIIDTIKNKNLFIHSHLNKL</sequence>
<evidence type="ECO:0000313" key="1">
    <source>
        <dbReference type="EMBL" id="MBX71002.1"/>
    </source>
</evidence>
<organism evidence="1">
    <name type="scientific">Rhizophora mucronata</name>
    <name type="common">Asiatic mangrove</name>
    <dbReference type="NCBI Taxonomy" id="61149"/>
    <lineage>
        <taxon>Eukaryota</taxon>
        <taxon>Viridiplantae</taxon>
        <taxon>Streptophyta</taxon>
        <taxon>Embryophyta</taxon>
        <taxon>Tracheophyta</taxon>
        <taxon>Spermatophyta</taxon>
        <taxon>Magnoliopsida</taxon>
        <taxon>eudicotyledons</taxon>
        <taxon>Gunneridae</taxon>
        <taxon>Pentapetalae</taxon>
        <taxon>rosids</taxon>
        <taxon>fabids</taxon>
        <taxon>Malpighiales</taxon>
        <taxon>Rhizophoraceae</taxon>
        <taxon>Rhizophora</taxon>
    </lineage>
</organism>
<dbReference type="AlphaFoldDB" id="A0A2P2QVF6"/>